<name>A0ABT7EBN1_9FIRM</name>
<feature type="transmembrane region" description="Helical" evidence="4">
    <location>
        <begin position="509"/>
        <end position="530"/>
    </location>
</feature>
<feature type="domain" description="NEAT" evidence="6">
    <location>
        <begin position="211"/>
        <end position="342"/>
    </location>
</feature>
<comment type="subcellular location">
    <subcellularLocation>
        <location evidence="1">Cell envelope</location>
    </subcellularLocation>
</comment>
<reference evidence="7 8" key="1">
    <citation type="submission" date="2023-05" db="EMBL/GenBank/DDBJ databases">
        <title>Rombocin, a short stable natural nisin variant, displays selective antimicrobial activity against Listeria monocytogenes and employs dual mode of action to kill target bacterial strains.</title>
        <authorList>
            <person name="Wambui J."/>
            <person name="Stephan R."/>
            <person name="Kuipers O.P."/>
        </authorList>
    </citation>
    <scope>NUCLEOTIDE SEQUENCE [LARGE SCALE GENOMIC DNA]</scope>
    <source>
        <strain evidence="7 8">RC002</strain>
    </source>
</reference>
<feature type="chain" id="PRO_5045527440" evidence="5">
    <location>
        <begin position="30"/>
        <end position="536"/>
    </location>
</feature>
<feature type="domain" description="NEAT" evidence="6">
    <location>
        <begin position="365"/>
        <end position="489"/>
    </location>
</feature>
<evidence type="ECO:0000256" key="1">
    <source>
        <dbReference type="ARBA" id="ARBA00004196"/>
    </source>
</evidence>
<proteinExistence type="predicted"/>
<feature type="compositionally biased region" description="Low complexity" evidence="3">
    <location>
        <begin position="486"/>
        <end position="496"/>
    </location>
</feature>
<dbReference type="PROSITE" id="PS50978">
    <property type="entry name" value="NEAT"/>
    <property type="match status" value="3"/>
</dbReference>
<evidence type="ECO:0000313" key="7">
    <source>
        <dbReference type="EMBL" id="MDK2564344.1"/>
    </source>
</evidence>
<feature type="signal peptide" evidence="5">
    <location>
        <begin position="1"/>
        <end position="29"/>
    </location>
</feature>
<feature type="compositionally biased region" description="Polar residues" evidence="3">
    <location>
        <begin position="200"/>
        <end position="211"/>
    </location>
</feature>
<organism evidence="7 8">
    <name type="scientific">Romboutsia sedimentorum</name>
    <dbReference type="NCBI Taxonomy" id="1368474"/>
    <lineage>
        <taxon>Bacteria</taxon>
        <taxon>Bacillati</taxon>
        <taxon>Bacillota</taxon>
        <taxon>Clostridia</taxon>
        <taxon>Peptostreptococcales</taxon>
        <taxon>Peptostreptococcaceae</taxon>
        <taxon>Romboutsia</taxon>
    </lineage>
</organism>
<protein>
    <submittedName>
        <fullName evidence="7">LPXTG cell wall anchor domain-containing protein</fullName>
    </submittedName>
</protein>
<dbReference type="EMBL" id="JASKYM010000007">
    <property type="protein sequence ID" value="MDK2564344.1"/>
    <property type="molecule type" value="Genomic_DNA"/>
</dbReference>
<comment type="caution">
    <text evidence="7">The sequence shown here is derived from an EMBL/GenBank/DDBJ whole genome shotgun (WGS) entry which is preliminary data.</text>
</comment>
<evidence type="ECO:0000256" key="2">
    <source>
        <dbReference type="ARBA" id="ARBA00022729"/>
    </source>
</evidence>
<evidence type="ECO:0000256" key="5">
    <source>
        <dbReference type="SAM" id="SignalP"/>
    </source>
</evidence>
<feature type="region of interest" description="Disordered" evidence="3">
    <location>
        <begin position="186"/>
        <end position="211"/>
    </location>
</feature>
<feature type="domain" description="NEAT" evidence="6">
    <location>
        <begin position="49"/>
        <end position="179"/>
    </location>
</feature>
<sequence>MSFKKMRNKCLAMSLTVVLLGGNILLVNANESINSNKDAIEVKNINQESKVKISEIKNNIIMEDESKEEKALNREFLNEVSYIEEKDGKLNLNLNFNSKIDEKDNLQIFINDKEVKYETILNELDKEKTSIKFEISTVKDKVTVKRNIDETNVPTKFDVDLLEETIKEENINTLPNNQKEEQIIKPAKQNNENQVEKPNENQLEAKNSTTQNGKLSEVENIIISNDALVESMARESLGKISYIEEIDGKTYAQLEFVNSLTKDKEMNILVNGNPVSYNTLSKDVDNGKMIIKYEIPNIDAKTTIKCSVDTFAGDVKQIEYDVMFKKDTLKFIKDITSISTNNVDNSLNKSIRVPRSNATIQTPSSDGKVSSIKNKVSSSNKEFENIGNVQLNETTYIEEINDKTYAIFDFIEGVDSNSNMRITVNDKPVSHEVLSTHFAKGKMRIKFEIPNLDADIEVKNYLDFKKSDINYDVELLENTLKEEQESSTTEKSNTTSPSITKPKLPQTGIGIDGGMITVLGTSMIGAGLVLTKKKDE</sequence>
<keyword evidence="8" id="KW-1185">Reference proteome</keyword>
<keyword evidence="4" id="KW-0812">Transmembrane</keyword>
<dbReference type="Pfam" id="PF05031">
    <property type="entry name" value="NEAT"/>
    <property type="match status" value="1"/>
</dbReference>
<dbReference type="NCBIfam" id="TIGR01167">
    <property type="entry name" value="LPXTG_anchor"/>
    <property type="match status" value="1"/>
</dbReference>
<dbReference type="InterPro" id="IPR006635">
    <property type="entry name" value="NEAT_dom"/>
</dbReference>
<keyword evidence="4" id="KW-1133">Transmembrane helix</keyword>
<dbReference type="InterPro" id="IPR037250">
    <property type="entry name" value="NEAT_dom_sf"/>
</dbReference>
<evidence type="ECO:0000256" key="3">
    <source>
        <dbReference type="SAM" id="MobiDB-lite"/>
    </source>
</evidence>
<evidence type="ECO:0000256" key="4">
    <source>
        <dbReference type="SAM" id="Phobius"/>
    </source>
</evidence>
<feature type="region of interest" description="Disordered" evidence="3">
    <location>
        <begin position="481"/>
        <end position="506"/>
    </location>
</feature>
<dbReference type="SMART" id="SM00725">
    <property type="entry name" value="NEAT"/>
    <property type="match status" value="2"/>
</dbReference>
<keyword evidence="2 5" id="KW-0732">Signal</keyword>
<gene>
    <name evidence="7" type="ORF">QOZ84_12350</name>
</gene>
<dbReference type="Gene3D" id="2.60.40.1850">
    <property type="match status" value="3"/>
</dbReference>
<dbReference type="Proteomes" id="UP001301012">
    <property type="component" value="Unassembled WGS sequence"/>
</dbReference>
<dbReference type="SUPFAM" id="SSF158911">
    <property type="entry name" value="NEAT domain-like"/>
    <property type="match status" value="3"/>
</dbReference>
<keyword evidence="4" id="KW-0472">Membrane</keyword>
<evidence type="ECO:0000259" key="6">
    <source>
        <dbReference type="PROSITE" id="PS50978"/>
    </source>
</evidence>
<evidence type="ECO:0000313" key="8">
    <source>
        <dbReference type="Proteomes" id="UP001301012"/>
    </source>
</evidence>
<dbReference type="RefSeq" id="WP_284133271.1">
    <property type="nucleotide sequence ID" value="NZ_JASKYM010000007.1"/>
</dbReference>
<accession>A0ABT7EBN1</accession>